<reference evidence="2 3" key="1">
    <citation type="journal article" date="2020" name="IScience">
        <title>Genome Sequencing of the Endangered Kingdonia uniflora (Circaeasteraceae, Ranunculales) Reveals Potential Mechanisms of Evolutionary Specialization.</title>
        <authorList>
            <person name="Sun Y."/>
            <person name="Deng T."/>
            <person name="Zhang A."/>
            <person name="Moore M.J."/>
            <person name="Landis J.B."/>
            <person name="Lin N."/>
            <person name="Zhang H."/>
            <person name="Zhang X."/>
            <person name="Huang J."/>
            <person name="Zhang X."/>
            <person name="Sun H."/>
            <person name="Wang H."/>
        </authorList>
    </citation>
    <scope>NUCLEOTIDE SEQUENCE [LARGE SCALE GENOMIC DNA]</scope>
    <source>
        <strain evidence="2">TB1705</strain>
        <tissue evidence="2">Leaf</tissue>
    </source>
</reference>
<dbReference type="AlphaFoldDB" id="A0A7J7L693"/>
<organism evidence="2 3">
    <name type="scientific">Kingdonia uniflora</name>
    <dbReference type="NCBI Taxonomy" id="39325"/>
    <lineage>
        <taxon>Eukaryota</taxon>
        <taxon>Viridiplantae</taxon>
        <taxon>Streptophyta</taxon>
        <taxon>Embryophyta</taxon>
        <taxon>Tracheophyta</taxon>
        <taxon>Spermatophyta</taxon>
        <taxon>Magnoliopsida</taxon>
        <taxon>Ranunculales</taxon>
        <taxon>Circaeasteraceae</taxon>
        <taxon>Kingdonia</taxon>
    </lineage>
</organism>
<keyword evidence="3" id="KW-1185">Reference proteome</keyword>
<evidence type="ECO:0000313" key="2">
    <source>
        <dbReference type="EMBL" id="KAF6138100.1"/>
    </source>
</evidence>
<feature type="non-terminal residue" evidence="2">
    <location>
        <position position="1"/>
    </location>
</feature>
<feature type="coiled-coil region" evidence="1">
    <location>
        <begin position="316"/>
        <end position="350"/>
    </location>
</feature>
<comment type="caution">
    <text evidence="2">The sequence shown here is derived from an EMBL/GenBank/DDBJ whole genome shotgun (WGS) entry which is preliminary data.</text>
</comment>
<name>A0A7J7L693_9MAGN</name>
<sequence length="512" mass="57689">MGEGIIIVFIDGVKSTVERKESLLDEVAEEETELELVMGELGLSRKKRVESKSKKVAKAQSARSMTSADEGEKVVEGQSISLDDVNEVEEGAWLAILQGKEDTGQMVARLVKGIWLGIEEQEFELKTTKSELEKNLARAKIDPLKEVKQLKATHAVVIGQFSVEAKANLDKTAKERDRLGHHLILRGYSQEEVDAIKADTFAKEDEEEVGVLGVVDCLDGVFSQIVLDNQGDDVKFPEDGSKKVELDASRIHKDQALMCNKEFVEHFDRIKKANENSEDQFVKVHFWLDKLNQHVSGLTRQVEVTDSGIKKGLKDLFEATERAENLRDTRLKAERDHDIARAKKAKARERSGGYHIRKLEGDASQIQGHALRGNANLRECQHKLDAALFREKVLEGELRAKDSLVKKKDELLKNLSVREELKAELEMFCARVVELQAMNLAESEQYITKLKGDAIRYDSIDANRNVWRDTYASVKVIVAYFLEAVKRLESERDTLLKTLSDKGCTCGAEIDR</sequence>
<accession>A0A7J7L693</accession>
<dbReference type="Proteomes" id="UP000541444">
    <property type="component" value="Unassembled WGS sequence"/>
</dbReference>
<dbReference type="EMBL" id="JACGCM010002614">
    <property type="protein sequence ID" value="KAF6138100.1"/>
    <property type="molecule type" value="Genomic_DNA"/>
</dbReference>
<proteinExistence type="predicted"/>
<protein>
    <submittedName>
        <fullName evidence="2">Uncharacterized protein</fullName>
    </submittedName>
</protein>
<evidence type="ECO:0000313" key="3">
    <source>
        <dbReference type="Proteomes" id="UP000541444"/>
    </source>
</evidence>
<keyword evidence="1" id="KW-0175">Coiled coil</keyword>
<feature type="coiled-coil region" evidence="1">
    <location>
        <begin position="13"/>
        <end position="40"/>
    </location>
</feature>
<gene>
    <name evidence="2" type="ORF">GIB67_033514</name>
</gene>
<evidence type="ECO:0000256" key="1">
    <source>
        <dbReference type="SAM" id="Coils"/>
    </source>
</evidence>